<dbReference type="AlphaFoldDB" id="A0A0H2S5S9"/>
<dbReference type="EMBL" id="KQ085910">
    <property type="protein sequence ID" value="KLO16978.1"/>
    <property type="molecule type" value="Genomic_DNA"/>
</dbReference>
<dbReference type="Proteomes" id="UP000053477">
    <property type="component" value="Unassembled WGS sequence"/>
</dbReference>
<sequence length="174" mass="19152">MARRCRKRALNTTTATATPAQLLLVVGGREGYVAFVHAGSSCWPKNCRIWLARTGGRCRAADHRKFKIFAFAAHAPISSTRPFNLVKLSVRLEAVAFVNRKRIGKNTKWDARDINILRGVPPIDDVDSISTLKRSPPLGAGCKRLVLTAAEMQVFGCRPCATLLSPSYRSQFLG</sequence>
<reference evidence="1 2" key="1">
    <citation type="submission" date="2015-04" db="EMBL/GenBank/DDBJ databases">
        <title>Complete genome sequence of Schizopora paradoxa KUC8140, a cosmopolitan wood degrader in East Asia.</title>
        <authorList>
            <consortium name="DOE Joint Genome Institute"/>
            <person name="Min B."/>
            <person name="Park H."/>
            <person name="Jang Y."/>
            <person name="Kim J.-J."/>
            <person name="Kim K.H."/>
            <person name="Pangilinan J."/>
            <person name="Lipzen A."/>
            <person name="Riley R."/>
            <person name="Grigoriev I.V."/>
            <person name="Spatafora J.W."/>
            <person name="Choi I.-G."/>
        </authorList>
    </citation>
    <scope>NUCLEOTIDE SEQUENCE [LARGE SCALE GENOMIC DNA]</scope>
    <source>
        <strain evidence="1 2">KUC8140</strain>
    </source>
</reference>
<proteinExistence type="predicted"/>
<protein>
    <submittedName>
        <fullName evidence="1">Uncharacterized protein</fullName>
    </submittedName>
</protein>
<name>A0A0H2S5S9_9AGAM</name>
<accession>A0A0H2S5S9</accession>
<gene>
    <name evidence="1" type="ORF">SCHPADRAFT_193206</name>
</gene>
<evidence type="ECO:0000313" key="2">
    <source>
        <dbReference type="Proteomes" id="UP000053477"/>
    </source>
</evidence>
<keyword evidence="2" id="KW-1185">Reference proteome</keyword>
<organism evidence="1 2">
    <name type="scientific">Schizopora paradoxa</name>
    <dbReference type="NCBI Taxonomy" id="27342"/>
    <lineage>
        <taxon>Eukaryota</taxon>
        <taxon>Fungi</taxon>
        <taxon>Dikarya</taxon>
        <taxon>Basidiomycota</taxon>
        <taxon>Agaricomycotina</taxon>
        <taxon>Agaricomycetes</taxon>
        <taxon>Hymenochaetales</taxon>
        <taxon>Schizoporaceae</taxon>
        <taxon>Schizopora</taxon>
    </lineage>
</organism>
<dbReference type="InParanoid" id="A0A0H2S5S9"/>
<evidence type="ECO:0000313" key="1">
    <source>
        <dbReference type="EMBL" id="KLO16978.1"/>
    </source>
</evidence>